<organism evidence="7 8">
    <name type="scientific">Parapusillimonas granuli</name>
    <dbReference type="NCBI Taxonomy" id="380911"/>
    <lineage>
        <taxon>Bacteria</taxon>
        <taxon>Pseudomonadati</taxon>
        <taxon>Pseudomonadota</taxon>
        <taxon>Betaproteobacteria</taxon>
        <taxon>Burkholderiales</taxon>
        <taxon>Alcaligenaceae</taxon>
        <taxon>Parapusillimonas</taxon>
    </lineage>
</organism>
<feature type="domain" description="Type III secretion system flagellar brake protein YcgR PilZN" evidence="6">
    <location>
        <begin position="17"/>
        <end position="121"/>
    </location>
</feature>
<comment type="subunit">
    <text evidence="4">Monomer. Interacts with the flagellar basal bodies.</text>
</comment>
<evidence type="ECO:0000313" key="7">
    <source>
        <dbReference type="EMBL" id="NYT50726.1"/>
    </source>
</evidence>
<dbReference type="Pfam" id="PF07238">
    <property type="entry name" value="PilZ"/>
    <property type="match status" value="1"/>
</dbReference>
<evidence type="ECO:0000256" key="3">
    <source>
        <dbReference type="ARBA" id="ARBA00023143"/>
    </source>
</evidence>
<sequence length="268" mass="30105">MPNNIKPFQDELDDERYLVTSKLEIRSILRAIERNKALLRLQITGSSVGIVTTVLKVEDDATIIDATRNDAINRRLIAGEDEIRLETNLERVLIRFFATNITACEHEGAPALRMAFPERLQRIQRREHYRIDVPASNPAKCTIPRESAGQDKEVTLDVRDISWDGNKDVTVELKDISAGGVSIVSYAANFPHGKGTIYSNCRLDLPDVGSITVNLKVVQARTETQANGKERVVIGCAFVDLDRGAQQDIQRYINVLERKLIAKRRGLE</sequence>
<dbReference type="InterPro" id="IPR012349">
    <property type="entry name" value="Split_barrel_FMN-bd"/>
</dbReference>
<dbReference type="Gene3D" id="2.30.110.10">
    <property type="entry name" value="Electron Transport, Fmn-binding Protein, Chain A"/>
    <property type="match status" value="1"/>
</dbReference>
<evidence type="ECO:0000313" key="8">
    <source>
        <dbReference type="Proteomes" id="UP000559809"/>
    </source>
</evidence>
<dbReference type="GO" id="GO:0009425">
    <property type="term" value="C:bacterial-type flagellum basal body"/>
    <property type="evidence" value="ECO:0007669"/>
    <property type="project" value="UniProtKB-SubCell"/>
</dbReference>
<dbReference type="GO" id="GO:0035438">
    <property type="term" value="F:cyclic-di-GMP binding"/>
    <property type="evidence" value="ECO:0007669"/>
    <property type="project" value="UniProtKB-UniRule"/>
</dbReference>
<keyword evidence="1 4" id="KW-0973">c-di-GMP</keyword>
<dbReference type="GO" id="GO:0071973">
    <property type="term" value="P:bacterial-type flagellum-dependent cell motility"/>
    <property type="evidence" value="ECO:0007669"/>
    <property type="project" value="UniProtKB-UniRule"/>
</dbReference>
<evidence type="ECO:0000256" key="4">
    <source>
        <dbReference type="HAMAP-Rule" id="MF_01457"/>
    </source>
</evidence>
<evidence type="ECO:0000259" key="5">
    <source>
        <dbReference type="Pfam" id="PF07238"/>
    </source>
</evidence>
<dbReference type="InterPro" id="IPR009926">
    <property type="entry name" value="T3SS_YcgR_PilZN"/>
</dbReference>
<dbReference type="InterPro" id="IPR023787">
    <property type="entry name" value="T3SS_YcgR"/>
</dbReference>
<gene>
    <name evidence="4" type="primary">ycgR</name>
    <name evidence="7" type="ORF">H0A72_15515</name>
</gene>
<feature type="domain" description="PilZ" evidence="5">
    <location>
        <begin position="124"/>
        <end position="253"/>
    </location>
</feature>
<comment type="function">
    <text evidence="4">Acts as a flagellar brake, regulating swimming and swarming in a bis-(3'-5') cyclic diguanylic acid (c-di-GMP)-dependent manner. Binds 1 c-di-GMP dimer per subunit. Increasing levels of c-di-GMP lead to decreased motility.</text>
</comment>
<comment type="subcellular location">
    <subcellularLocation>
        <location evidence="4">Bacterial flagellum basal body</location>
    </subcellularLocation>
</comment>
<accession>A0A853G7U0</accession>
<comment type="similarity">
    <text evidence="4">Belongs to the YcgR family.</text>
</comment>
<dbReference type="EMBL" id="JACCEM010000008">
    <property type="protein sequence ID" value="NYT50726.1"/>
    <property type="molecule type" value="Genomic_DNA"/>
</dbReference>
<keyword evidence="8" id="KW-1185">Reference proteome</keyword>
<keyword evidence="7" id="KW-0969">Cilium</keyword>
<protein>
    <recommendedName>
        <fullName evidence="4">Flagellar brake protein YcgR</fullName>
    </recommendedName>
    <alternativeName>
        <fullName evidence="4">Cyclic di-GMP binding protein YcgR</fullName>
    </alternativeName>
</protein>
<keyword evidence="7" id="KW-0966">Cell projection</keyword>
<dbReference type="GO" id="GO:0071945">
    <property type="term" value="P:regulation of bacterial-type flagellum-dependent cell motility by regulation of motor speed"/>
    <property type="evidence" value="ECO:0007669"/>
    <property type="project" value="UniProtKB-UniRule"/>
</dbReference>
<dbReference type="RefSeq" id="WP_180156951.1">
    <property type="nucleotide sequence ID" value="NZ_JACCEM010000008.1"/>
</dbReference>
<dbReference type="InterPro" id="IPR009875">
    <property type="entry name" value="PilZ_domain"/>
</dbReference>
<dbReference type="Gene3D" id="2.40.10.220">
    <property type="entry name" value="predicted glycosyltransferase like domains"/>
    <property type="match status" value="2"/>
</dbReference>
<evidence type="ECO:0000256" key="1">
    <source>
        <dbReference type="ARBA" id="ARBA00022636"/>
    </source>
</evidence>
<keyword evidence="2 4" id="KW-0547">Nucleotide-binding</keyword>
<comment type="caution">
    <text evidence="7">The sequence shown here is derived from an EMBL/GenBank/DDBJ whole genome shotgun (WGS) entry which is preliminary data.</text>
</comment>
<keyword evidence="3 4" id="KW-0975">Bacterial flagellum</keyword>
<name>A0A853G7U0_9BURK</name>
<dbReference type="Pfam" id="PF07317">
    <property type="entry name" value="PilZN"/>
    <property type="match status" value="1"/>
</dbReference>
<evidence type="ECO:0000259" key="6">
    <source>
        <dbReference type="Pfam" id="PF07317"/>
    </source>
</evidence>
<dbReference type="Proteomes" id="UP000559809">
    <property type="component" value="Unassembled WGS sequence"/>
</dbReference>
<evidence type="ECO:0000256" key="2">
    <source>
        <dbReference type="ARBA" id="ARBA00022741"/>
    </source>
</evidence>
<dbReference type="HAMAP" id="MF_01457">
    <property type="entry name" value="YcgR"/>
    <property type="match status" value="1"/>
</dbReference>
<reference evidence="7 8" key="1">
    <citation type="submission" date="2020-07" db="EMBL/GenBank/DDBJ databases">
        <title>Taxonomic revisions and descriptions of new bacterial species based on genomic comparisons in the high-G+C-content subgroup of the family Alcaligenaceae.</title>
        <authorList>
            <person name="Szabo A."/>
            <person name="Felfoldi T."/>
        </authorList>
    </citation>
    <scope>NUCLEOTIDE SEQUENCE [LARGE SCALE GENOMIC DNA]</scope>
    <source>
        <strain evidence="7 8">LMG 24012</strain>
    </source>
</reference>
<dbReference type="AlphaFoldDB" id="A0A853G7U0"/>
<proteinExistence type="inferred from homology"/>
<keyword evidence="7" id="KW-0282">Flagellum</keyword>